<feature type="compositionally biased region" description="Basic residues" evidence="5">
    <location>
        <begin position="1"/>
        <end position="12"/>
    </location>
</feature>
<dbReference type="InterPro" id="IPR013087">
    <property type="entry name" value="Znf_C2H2_type"/>
</dbReference>
<evidence type="ECO:0000256" key="5">
    <source>
        <dbReference type="SAM" id="MobiDB-lite"/>
    </source>
</evidence>
<dbReference type="Proteomes" id="UP000053558">
    <property type="component" value="Unassembled WGS sequence"/>
</dbReference>
<dbReference type="RefSeq" id="XP_007769428.1">
    <property type="nucleotide sequence ID" value="XM_007771238.1"/>
</dbReference>
<reference evidence="8" key="1">
    <citation type="journal article" date="2012" name="Science">
        <title>The Paleozoic origin of enzymatic lignin decomposition reconstructed from 31 fungal genomes.</title>
        <authorList>
            <person name="Floudas D."/>
            <person name="Binder M."/>
            <person name="Riley R."/>
            <person name="Barry K."/>
            <person name="Blanchette R.A."/>
            <person name="Henrissat B."/>
            <person name="Martinez A.T."/>
            <person name="Otillar R."/>
            <person name="Spatafora J.W."/>
            <person name="Yadav J.S."/>
            <person name="Aerts A."/>
            <person name="Benoit I."/>
            <person name="Boyd A."/>
            <person name="Carlson A."/>
            <person name="Copeland A."/>
            <person name="Coutinho P.M."/>
            <person name="de Vries R.P."/>
            <person name="Ferreira P."/>
            <person name="Findley K."/>
            <person name="Foster B."/>
            <person name="Gaskell J."/>
            <person name="Glotzer D."/>
            <person name="Gorecki P."/>
            <person name="Heitman J."/>
            <person name="Hesse C."/>
            <person name="Hori C."/>
            <person name="Igarashi K."/>
            <person name="Jurgens J.A."/>
            <person name="Kallen N."/>
            <person name="Kersten P."/>
            <person name="Kohler A."/>
            <person name="Kuees U."/>
            <person name="Kumar T.K.A."/>
            <person name="Kuo A."/>
            <person name="LaButti K."/>
            <person name="Larrondo L.F."/>
            <person name="Lindquist E."/>
            <person name="Ling A."/>
            <person name="Lombard V."/>
            <person name="Lucas S."/>
            <person name="Lundell T."/>
            <person name="Martin R."/>
            <person name="McLaughlin D.J."/>
            <person name="Morgenstern I."/>
            <person name="Morin E."/>
            <person name="Murat C."/>
            <person name="Nagy L.G."/>
            <person name="Nolan M."/>
            <person name="Ohm R.A."/>
            <person name="Patyshakuliyeva A."/>
            <person name="Rokas A."/>
            <person name="Ruiz-Duenas F.J."/>
            <person name="Sabat G."/>
            <person name="Salamov A."/>
            <person name="Samejima M."/>
            <person name="Schmutz J."/>
            <person name="Slot J.C."/>
            <person name="St John F."/>
            <person name="Stenlid J."/>
            <person name="Sun H."/>
            <person name="Sun S."/>
            <person name="Syed K."/>
            <person name="Tsang A."/>
            <person name="Wiebenga A."/>
            <person name="Young D."/>
            <person name="Pisabarro A."/>
            <person name="Eastwood D.C."/>
            <person name="Martin F."/>
            <person name="Cullen D."/>
            <person name="Grigoriev I.V."/>
            <person name="Hibbett D.S."/>
        </authorList>
    </citation>
    <scope>NUCLEOTIDE SEQUENCE [LARGE SCALE GENOMIC DNA]</scope>
    <source>
        <strain evidence="8">RWD-64-598 SS2</strain>
    </source>
</reference>
<dbReference type="FunFam" id="3.30.160.60:FF:000446">
    <property type="entry name" value="Zinc finger protein"/>
    <property type="match status" value="2"/>
</dbReference>
<sequence>MSPRYTHAHGKRAGGEEGVEEGQKKTKKRPSTRRNCYPCPICRKESSRSSGLATHMNIHTGARPFECPMPTCDKRFAVRSNATRHLRTHGILTSARNRGFAVSFDKPIVSNNAIPTMPRPASYTFVPAGVPIPGSDWRPSQDHPPQGMNPST</sequence>
<evidence type="ECO:0000259" key="6">
    <source>
        <dbReference type="PROSITE" id="PS50157"/>
    </source>
</evidence>
<dbReference type="SUPFAM" id="SSF57667">
    <property type="entry name" value="beta-beta-alpha zinc fingers"/>
    <property type="match status" value="1"/>
</dbReference>
<feature type="region of interest" description="Disordered" evidence="5">
    <location>
        <begin position="133"/>
        <end position="152"/>
    </location>
</feature>
<dbReference type="InterPro" id="IPR036236">
    <property type="entry name" value="Znf_C2H2_sf"/>
</dbReference>
<dbReference type="GO" id="GO:0000978">
    <property type="term" value="F:RNA polymerase II cis-regulatory region sequence-specific DNA binding"/>
    <property type="evidence" value="ECO:0007669"/>
    <property type="project" value="TreeGrafter"/>
</dbReference>
<dbReference type="PANTHER" id="PTHR23235">
    <property type="entry name" value="KRUEPPEL-LIKE TRANSCRIPTION FACTOR"/>
    <property type="match status" value="1"/>
</dbReference>
<dbReference type="SMART" id="SM00355">
    <property type="entry name" value="ZnF_C2H2"/>
    <property type="match status" value="2"/>
</dbReference>
<dbReference type="GO" id="GO:0000981">
    <property type="term" value="F:DNA-binding transcription factor activity, RNA polymerase II-specific"/>
    <property type="evidence" value="ECO:0007669"/>
    <property type="project" value="TreeGrafter"/>
</dbReference>
<protein>
    <recommendedName>
        <fullName evidence="6">C2H2-type domain-containing protein</fullName>
    </recommendedName>
</protein>
<dbReference type="OrthoDB" id="6077919at2759"/>
<evidence type="ECO:0000256" key="1">
    <source>
        <dbReference type="ARBA" id="ARBA00022723"/>
    </source>
</evidence>
<dbReference type="GO" id="GO:0008270">
    <property type="term" value="F:zinc ion binding"/>
    <property type="evidence" value="ECO:0007669"/>
    <property type="project" value="UniProtKB-KW"/>
</dbReference>
<keyword evidence="8" id="KW-1185">Reference proteome</keyword>
<dbReference type="EMBL" id="JH711579">
    <property type="protein sequence ID" value="EIW80486.1"/>
    <property type="molecule type" value="Genomic_DNA"/>
</dbReference>
<dbReference type="PROSITE" id="PS00028">
    <property type="entry name" value="ZINC_FINGER_C2H2_1"/>
    <property type="match status" value="1"/>
</dbReference>
<dbReference type="PANTHER" id="PTHR23235:SF120">
    <property type="entry name" value="KRUPPEL-LIKE FACTOR 15"/>
    <property type="match status" value="1"/>
</dbReference>
<evidence type="ECO:0000313" key="7">
    <source>
        <dbReference type="EMBL" id="EIW80486.1"/>
    </source>
</evidence>
<dbReference type="Pfam" id="PF00096">
    <property type="entry name" value="zf-C2H2"/>
    <property type="match status" value="2"/>
</dbReference>
<keyword evidence="2 4" id="KW-0863">Zinc-finger</keyword>
<evidence type="ECO:0000256" key="4">
    <source>
        <dbReference type="PROSITE-ProRule" id="PRU00042"/>
    </source>
</evidence>
<name>A0A5M3MN77_CONPW</name>
<evidence type="ECO:0000256" key="2">
    <source>
        <dbReference type="ARBA" id="ARBA00022771"/>
    </source>
</evidence>
<evidence type="ECO:0000256" key="3">
    <source>
        <dbReference type="ARBA" id="ARBA00022833"/>
    </source>
</evidence>
<feature type="domain" description="C2H2-type" evidence="6">
    <location>
        <begin position="65"/>
        <end position="89"/>
    </location>
</feature>
<proteinExistence type="predicted"/>
<keyword evidence="1" id="KW-0479">Metal-binding</keyword>
<keyword evidence="3" id="KW-0862">Zinc</keyword>
<accession>A0A5M3MN77</accession>
<dbReference type="Gene3D" id="3.30.160.60">
    <property type="entry name" value="Classic Zinc Finger"/>
    <property type="match status" value="2"/>
</dbReference>
<feature type="domain" description="C2H2-type" evidence="6">
    <location>
        <begin position="37"/>
        <end position="64"/>
    </location>
</feature>
<dbReference type="GeneID" id="19201065"/>
<dbReference type="KEGG" id="cput:CONPUDRAFT_137672"/>
<feature type="region of interest" description="Disordered" evidence="5">
    <location>
        <begin position="1"/>
        <end position="35"/>
    </location>
</feature>
<dbReference type="AlphaFoldDB" id="A0A5M3MN77"/>
<dbReference type="PROSITE" id="PS50157">
    <property type="entry name" value="ZINC_FINGER_C2H2_2"/>
    <property type="match status" value="2"/>
</dbReference>
<organism evidence="7 8">
    <name type="scientific">Coniophora puteana (strain RWD-64-598)</name>
    <name type="common">Brown rot fungus</name>
    <dbReference type="NCBI Taxonomy" id="741705"/>
    <lineage>
        <taxon>Eukaryota</taxon>
        <taxon>Fungi</taxon>
        <taxon>Dikarya</taxon>
        <taxon>Basidiomycota</taxon>
        <taxon>Agaricomycotina</taxon>
        <taxon>Agaricomycetes</taxon>
        <taxon>Agaricomycetidae</taxon>
        <taxon>Boletales</taxon>
        <taxon>Coniophorineae</taxon>
        <taxon>Coniophoraceae</taxon>
        <taxon>Coniophora</taxon>
    </lineage>
</organism>
<comment type="caution">
    <text evidence="7">The sequence shown here is derived from an EMBL/GenBank/DDBJ whole genome shotgun (WGS) entry which is preliminary data.</text>
</comment>
<evidence type="ECO:0000313" key="8">
    <source>
        <dbReference type="Proteomes" id="UP000053558"/>
    </source>
</evidence>
<gene>
    <name evidence="7" type="ORF">CONPUDRAFT_137672</name>
</gene>